<dbReference type="GO" id="GO:0052916">
    <property type="term" value="F:23S rRNA (guanine(1835)-N(2))-methyltransferase activity"/>
    <property type="evidence" value="ECO:0007669"/>
    <property type="project" value="UniProtKB-EC"/>
</dbReference>
<evidence type="ECO:0000256" key="2">
    <source>
        <dbReference type="ARBA" id="ARBA00022552"/>
    </source>
</evidence>
<dbReference type="InterPro" id="IPR029063">
    <property type="entry name" value="SAM-dependent_MTases_sf"/>
</dbReference>
<dbReference type="GO" id="GO:0003676">
    <property type="term" value="F:nucleic acid binding"/>
    <property type="evidence" value="ECO:0007669"/>
    <property type="project" value="InterPro"/>
</dbReference>
<dbReference type="InterPro" id="IPR017237">
    <property type="entry name" value="RLMG"/>
</dbReference>
<dbReference type="InterPro" id="IPR058679">
    <property type="entry name" value="RlmG_N"/>
</dbReference>
<dbReference type="Gene3D" id="3.40.50.150">
    <property type="entry name" value="Vaccinia Virus protein VP39"/>
    <property type="match status" value="2"/>
</dbReference>
<evidence type="ECO:0000259" key="7">
    <source>
        <dbReference type="Pfam" id="PF05175"/>
    </source>
</evidence>
<comment type="subcellular location">
    <subcellularLocation>
        <location evidence="6">Cytoplasm</location>
    </subcellularLocation>
</comment>
<keyword evidence="3 6" id="KW-0489">Methyltransferase</keyword>
<gene>
    <name evidence="6" type="primary">rlmG</name>
    <name evidence="9" type="ORF">PSU93_05150</name>
</gene>
<dbReference type="Proteomes" id="UP001160519">
    <property type="component" value="Unassembled WGS sequence"/>
</dbReference>
<proteinExistence type="inferred from homology"/>
<organism evidence="9 10">
    <name type="scientific">Candidatus Methylobacter titanis</name>
    <dbReference type="NCBI Taxonomy" id="3053457"/>
    <lineage>
        <taxon>Bacteria</taxon>
        <taxon>Pseudomonadati</taxon>
        <taxon>Pseudomonadota</taxon>
        <taxon>Gammaproteobacteria</taxon>
        <taxon>Methylococcales</taxon>
        <taxon>Methylococcaceae</taxon>
        <taxon>Methylobacter</taxon>
    </lineage>
</organism>
<evidence type="ECO:0000259" key="8">
    <source>
        <dbReference type="Pfam" id="PF26049"/>
    </source>
</evidence>
<feature type="domain" description="RlmG N-terminal" evidence="8">
    <location>
        <begin position="3"/>
        <end position="182"/>
    </location>
</feature>
<dbReference type="PANTHER" id="PTHR47816">
    <property type="entry name" value="RIBOSOMAL RNA SMALL SUBUNIT METHYLTRANSFERASE C"/>
    <property type="match status" value="1"/>
</dbReference>
<dbReference type="AlphaFoldDB" id="A0AA43Q4D0"/>
<evidence type="ECO:0000256" key="5">
    <source>
        <dbReference type="ARBA" id="ARBA00022691"/>
    </source>
</evidence>
<evidence type="ECO:0000256" key="1">
    <source>
        <dbReference type="ARBA" id="ARBA00022490"/>
    </source>
</evidence>
<evidence type="ECO:0000256" key="6">
    <source>
        <dbReference type="HAMAP-Rule" id="MF_01859"/>
    </source>
</evidence>
<dbReference type="CDD" id="cd02440">
    <property type="entry name" value="AdoMet_MTases"/>
    <property type="match status" value="1"/>
</dbReference>
<keyword evidence="1 6" id="KW-0963">Cytoplasm</keyword>
<keyword evidence="10" id="KW-1185">Reference proteome</keyword>
<protein>
    <recommendedName>
        <fullName evidence="6">Ribosomal RNA large subunit methyltransferase G</fullName>
        <ecNumber evidence="6">2.1.1.174</ecNumber>
    </recommendedName>
    <alternativeName>
        <fullName evidence="6">23S rRNA m2G1835 methyltransferase</fullName>
    </alternativeName>
    <alternativeName>
        <fullName evidence="6">rRNA (guanine-N(2)-)-methyltransferase RlmG</fullName>
    </alternativeName>
</protein>
<sequence>MSNRLSVAQGEFELNRLPKRPRELLRAWDAADEYLLNTLAEELNLPAAARVLIVNDGFGALAVALNAFRPDAISDSYLSQQATRLNLAANNLPEQSVSLQNSLEPLEGVFDLVLIKVPKTLALLEDQLIRLHPHLTPSTQIIVAGMIKTLPPSVWKLLERLLGPTTTSLARKKARLIFASLDTGLIVPPSPYPVSYRLENTDYLISNHANVFSRDSLDIGTRFFLQHLPSRQDACDIIDLGCGNGLVGLIAAERNPEATLCFVDESFMAVASARDNFYRVFKEQRAAIFCVGDGLMERESESADLILCNPPFHQQNTVGDQIAISLFKQSHRVLRKGGELWVIGNRHLDYHSYLNRLFGAHSVVATNSKFVIVKTVLMG</sequence>
<comment type="catalytic activity">
    <reaction evidence="6">
        <text>guanosine(1835) in 23S rRNA + S-adenosyl-L-methionine = N(2)-methylguanosine(1835) in 23S rRNA + S-adenosyl-L-homocysteine + H(+)</text>
        <dbReference type="Rhea" id="RHEA:42744"/>
        <dbReference type="Rhea" id="RHEA-COMP:10217"/>
        <dbReference type="Rhea" id="RHEA-COMP:10218"/>
        <dbReference type="ChEBI" id="CHEBI:15378"/>
        <dbReference type="ChEBI" id="CHEBI:57856"/>
        <dbReference type="ChEBI" id="CHEBI:59789"/>
        <dbReference type="ChEBI" id="CHEBI:74269"/>
        <dbReference type="ChEBI" id="CHEBI:74481"/>
        <dbReference type="EC" id="2.1.1.174"/>
    </reaction>
</comment>
<dbReference type="InterPro" id="IPR002052">
    <property type="entry name" value="DNA_methylase_N6_adenine_CS"/>
</dbReference>
<evidence type="ECO:0000256" key="4">
    <source>
        <dbReference type="ARBA" id="ARBA00022679"/>
    </source>
</evidence>
<dbReference type="GO" id="GO:0005737">
    <property type="term" value="C:cytoplasm"/>
    <property type="evidence" value="ECO:0007669"/>
    <property type="project" value="UniProtKB-SubCell"/>
</dbReference>
<dbReference type="Pfam" id="PF26049">
    <property type="entry name" value="RLMG_N"/>
    <property type="match status" value="1"/>
</dbReference>
<accession>A0AA43Q4D0</accession>
<keyword evidence="4 6" id="KW-0808">Transferase</keyword>
<dbReference type="EC" id="2.1.1.174" evidence="6"/>
<evidence type="ECO:0000256" key="3">
    <source>
        <dbReference type="ARBA" id="ARBA00022603"/>
    </source>
</evidence>
<dbReference type="SUPFAM" id="SSF53335">
    <property type="entry name" value="S-adenosyl-L-methionine-dependent methyltransferases"/>
    <property type="match status" value="2"/>
</dbReference>
<dbReference type="Pfam" id="PF05175">
    <property type="entry name" value="MTS"/>
    <property type="match status" value="1"/>
</dbReference>
<dbReference type="InterPro" id="IPR046977">
    <property type="entry name" value="RsmC/RlmG"/>
</dbReference>
<dbReference type="PANTHER" id="PTHR47816:SF5">
    <property type="entry name" value="RIBOSOMAL RNA LARGE SUBUNIT METHYLTRANSFERASE G"/>
    <property type="match status" value="1"/>
</dbReference>
<comment type="caution">
    <text evidence="9">The sequence shown here is derived from an EMBL/GenBank/DDBJ whole genome shotgun (WGS) entry which is preliminary data.</text>
</comment>
<dbReference type="PIRSF" id="PIRSF037565">
    <property type="entry name" value="RRNA_m2G_Mtase_RsmD_prd"/>
    <property type="match status" value="1"/>
</dbReference>
<name>A0AA43Q4D0_9GAMM</name>
<evidence type="ECO:0000313" key="10">
    <source>
        <dbReference type="Proteomes" id="UP001160519"/>
    </source>
</evidence>
<dbReference type="HAMAP" id="MF_01859">
    <property type="entry name" value="23SrRNA_methyltr_G"/>
    <property type="match status" value="1"/>
</dbReference>
<keyword evidence="5 6" id="KW-0949">S-adenosyl-L-methionine</keyword>
<comment type="similarity">
    <text evidence="6">Belongs to the methyltransferase superfamily. RlmG family.</text>
</comment>
<dbReference type="EMBL" id="JAQSDF010000010">
    <property type="protein sequence ID" value="MDI1230520.1"/>
    <property type="molecule type" value="Genomic_DNA"/>
</dbReference>
<dbReference type="PROSITE" id="PS00092">
    <property type="entry name" value="N6_MTASE"/>
    <property type="match status" value="1"/>
</dbReference>
<feature type="domain" description="Methyltransferase small" evidence="7">
    <location>
        <begin position="204"/>
        <end position="373"/>
    </location>
</feature>
<keyword evidence="2 6" id="KW-0698">rRNA processing</keyword>
<dbReference type="InterPro" id="IPR007848">
    <property type="entry name" value="Small_mtfrase_dom"/>
</dbReference>
<evidence type="ECO:0000313" key="9">
    <source>
        <dbReference type="EMBL" id="MDI1230520.1"/>
    </source>
</evidence>
<reference evidence="9" key="1">
    <citation type="submission" date="2023-01" db="EMBL/GenBank/DDBJ databases">
        <title>Biogeochemical cycle of methane in antarctic sediments.</title>
        <authorList>
            <person name="Roldan D.M."/>
            <person name="Menes R.J."/>
        </authorList>
    </citation>
    <scope>NUCLEOTIDE SEQUENCE [LARGE SCALE GENOMIC DNA]</scope>
    <source>
        <strain evidence="9">K-2018 MAG008</strain>
    </source>
</reference>
<comment type="function">
    <text evidence="6">Specifically methylates the guanine in position 1835 (m2G1835) of 23S rRNA.</text>
</comment>